<dbReference type="PANTHER" id="PTHR43428:SF1">
    <property type="entry name" value="ARSENATE REDUCTASE"/>
    <property type="match status" value="1"/>
</dbReference>
<reference evidence="3 4" key="1">
    <citation type="submission" date="2019-09" db="EMBL/GenBank/DDBJ databases">
        <title>Vibrio Fortis S7-72.</title>
        <authorList>
            <person name="Das S.K."/>
        </authorList>
    </citation>
    <scope>NUCLEOTIDE SEQUENCE [LARGE SCALE GENOMIC DNA]</scope>
    <source>
        <strain evidence="3 4">S7-72</strain>
    </source>
</reference>
<sequence length="163" mass="18247">MDVTPIKVLFVCVKKGVRAAIAKAIVEQKSNGMIQATCSGFEPGPTPPVIIEELSNVLDVSITSESKTVFQYKKNDEDFDYVVTLCDKVSHEQCHMFIECVDVVCSHVPNRLHWTIPNLANALELTGNERTLFVKKVVEQINLKVMQLLEIVEAKKLKEPASY</sequence>
<dbReference type="Pfam" id="PF01451">
    <property type="entry name" value="LMWPc"/>
    <property type="match status" value="1"/>
</dbReference>
<dbReference type="RefSeq" id="WP_150895942.1">
    <property type="nucleotide sequence ID" value="NZ_VXDD01000001.1"/>
</dbReference>
<organism evidence="3 4">
    <name type="scientific">Vibrio fortis</name>
    <dbReference type="NCBI Taxonomy" id="212667"/>
    <lineage>
        <taxon>Bacteria</taxon>
        <taxon>Pseudomonadati</taxon>
        <taxon>Pseudomonadota</taxon>
        <taxon>Gammaproteobacteria</taxon>
        <taxon>Vibrionales</taxon>
        <taxon>Vibrionaceae</taxon>
        <taxon>Vibrio</taxon>
    </lineage>
</organism>
<evidence type="ECO:0000313" key="3">
    <source>
        <dbReference type="EMBL" id="KAB0304780.1"/>
    </source>
</evidence>
<name>A0A5N3SDA2_9VIBR</name>
<evidence type="ECO:0000259" key="2">
    <source>
        <dbReference type="Pfam" id="PF01451"/>
    </source>
</evidence>
<proteinExistence type="predicted"/>
<dbReference type="InterPro" id="IPR023485">
    <property type="entry name" value="Ptyr_pPase"/>
</dbReference>
<evidence type="ECO:0000313" key="4">
    <source>
        <dbReference type="Proteomes" id="UP000326687"/>
    </source>
</evidence>
<comment type="caution">
    <text evidence="3">The sequence shown here is derived from an EMBL/GenBank/DDBJ whole genome shotgun (WGS) entry which is preliminary data.</text>
</comment>
<feature type="domain" description="Phosphotyrosine protein phosphatase I" evidence="2">
    <location>
        <begin position="8"/>
        <end position="118"/>
    </location>
</feature>
<dbReference type="InterPro" id="IPR036196">
    <property type="entry name" value="Ptyr_pPase_sf"/>
</dbReference>
<protein>
    <recommendedName>
        <fullName evidence="2">Phosphotyrosine protein phosphatase I domain-containing protein</fullName>
    </recommendedName>
</protein>
<dbReference type="Gene3D" id="3.40.50.2300">
    <property type="match status" value="1"/>
</dbReference>
<dbReference type="AlphaFoldDB" id="A0A5N3SDA2"/>
<dbReference type="Proteomes" id="UP000326687">
    <property type="component" value="Unassembled WGS sequence"/>
</dbReference>
<accession>A0A5N3SDA2</accession>
<dbReference type="EMBL" id="VXDD01000001">
    <property type="protein sequence ID" value="KAB0304780.1"/>
    <property type="molecule type" value="Genomic_DNA"/>
</dbReference>
<dbReference type="GO" id="GO:0046685">
    <property type="term" value="P:response to arsenic-containing substance"/>
    <property type="evidence" value="ECO:0007669"/>
    <property type="project" value="UniProtKB-KW"/>
</dbReference>
<keyword evidence="1" id="KW-0059">Arsenical resistance</keyword>
<dbReference type="SUPFAM" id="SSF52788">
    <property type="entry name" value="Phosphotyrosine protein phosphatases I"/>
    <property type="match status" value="1"/>
</dbReference>
<dbReference type="PANTHER" id="PTHR43428">
    <property type="entry name" value="ARSENATE REDUCTASE"/>
    <property type="match status" value="1"/>
</dbReference>
<gene>
    <name evidence="3" type="ORF">F2Z80_05990</name>
</gene>
<evidence type="ECO:0000256" key="1">
    <source>
        <dbReference type="ARBA" id="ARBA00022849"/>
    </source>
</evidence>